<evidence type="ECO:0000256" key="5">
    <source>
        <dbReference type="HAMAP-Rule" id="MF_00902"/>
    </source>
</evidence>
<feature type="transmembrane region" description="Helical" evidence="5">
    <location>
        <begin position="66"/>
        <end position="87"/>
    </location>
</feature>
<dbReference type="RefSeq" id="WP_193806352.1">
    <property type="nucleotide sequence ID" value="NZ_CP087714.1"/>
</dbReference>
<reference evidence="6 7" key="1">
    <citation type="submission" date="2021-11" db="EMBL/GenBank/DDBJ databases">
        <title>Whole genome of Geoglobus acetivorans.</title>
        <authorList>
            <person name="Liu D."/>
        </authorList>
    </citation>
    <scope>NUCLEOTIDE SEQUENCE [LARGE SCALE GENOMIC DNA]</scope>
    <source>
        <strain evidence="6 7">SBH6</strain>
    </source>
</reference>
<dbReference type="GeneID" id="90448414"/>
<dbReference type="NCBIfam" id="TIGR00945">
    <property type="entry name" value="tatC"/>
    <property type="match status" value="1"/>
</dbReference>
<evidence type="ECO:0000256" key="3">
    <source>
        <dbReference type="ARBA" id="ARBA00022989"/>
    </source>
</evidence>
<dbReference type="InterPro" id="IPR002033">
    <property type="entry name" value="TatC"/>
</dbReference>
<proteinExistence type="inferred from homology"/>
<feature type="transmembrane region" description="Helical" evidence="5">
    <location>
        <begin position="21"/>
        <end position="39"/>
    </location>
</feature>
<protein>
    <recommendedName>
        <fullName evidence="5">Sec-independent protein translocase protein TatC</fullName>
    </recommendedName>
</protein>
<sequence>MQPPEDRDMELREHLAELKERVTKGVIPFFLVTGAFFYFSDRILTFLWQQLFPEKDMVVYTPTEYMIARILISAFLAFLATYPWIIYQIYLFMKPGLYPHEREFVRRLAPFSYVTFLIGVLFSYYIILPKLYSVTVVEYFGAEPFLSVRKALNNAVKLSLSVGLSFQIPVVTLIAVKLGLISHRWLRDKRLIVYVVVFILATNLTLDFTGVTQMIVLAAVVVMYEISILIAKIFERDTQ</sequence>
<organism evidence="6 7">
    <name type="scientific">Geoglobus acetivorans</name>
    <dbReference type="NCBI Taxonomy" id="565033"/>
    <lineage>
        <taxon>Archaea</taxon>
        <taxon>Methanobacteriati</taxon>
        <taxon>Methanobacteriota</taxon>
        <taxon>Archaeoglobi</taxon>
        <taxon>Archaeoglobales</taxon>
        <taxon>Archaeoglobaceae</taxon>
        <taxon>Geoglobus</taxon>
    </lineage>
</organism>
<dbReference type="PANTHER" id="PTHR30371:SF0">
    <property type="entry name" value="SEC-INDEPENDENT PROTEIN TRANSLOCASE PROTEIN TATC, CHLOROPLASTIC-RELATED"/>
    <property type="match status" value="1"/>
</dbReference>
<comment type="subunit">
    <text evidence="5">Forms a complex with TatA.</text>
</comment>
<feature type="transmembrane region" description="Helical" evidence="5">
    <location>
        <begin position="191"/>
        <end position="208"/>
    </location>
</feature>
<evidence type="ECO:0000256" key="2">
    <source>
        <dbReference type="ARBA" id="ARBA00022692"/>
    </source>
</evidence>
<feature type="transmembrane region" description="Helical" evidence="5">
    <location>
        <begin position="108"/>
        <end position="127"/>
    </location>
</feature>
<name>A0ABZ3H3K8_GEOAI</name>
<dbReference type="PANTHER" id="PTHR30371">
    <property type="entry name" value="SEC-INDEPENDENT PROTEIN TRANSLOCASE PROTEIN TATC"/>
    <property type="match status" value="1"/>
</dbReference>
<evidence type="ECO:0000256" key="4">
    <source>
        <dbReference type="ARBA" id="ARBA00023136"/>
    </source>
</evidence>
<keyword evidence="5" id="KW-0813">Transport</keyword>
<dbReference type="HAMAP" id="MF_00902">
    <property type="entry name" value="TatC"/>
    <property type="match status" value="1"/>
</dbReference>
<keyword evidence="5" id="KW-1003">Cell membrane</keyword>
<evidence type="ECO:0000313" key="7">
    <source>
        <dbReference type="Proteomes" id="UP001492541"/>
    </source>
</evidence>
<keyword evidence="2 5" id="KW-0812">Transmembrane</keyword>
<evidence type="ECO:0000256" key="1">
    <source>
        <dbReference type="ARBA" id="ARBA00004141"/>
    </source>
</evidence>
<gene>
    <name evidence="5 6" type="primary">tatC</name>
    <name evidence="6" type="ORF">LPQ35_01980</name>
</gene>
<feature type="transmembrane region" description="Helical" evidence="5">
    <location>
        <begin position="158"/>
        <end position="179"/>
    </location>
</feature>
<keyword evidence="7" id="KW-1185">Reference proteome</keyword>
<evidence type="ECO:0000313" key="6">
    <source>
        <dbReference type="EMBL" id="XAT64160.1"/>
    </source>
</evidence>
<accession>A0ABZ3H3K8</accession>
<dbReference type="Proteomes" id="UP001492541">
    <property type="component" value="Chromosome"/>
</dbReference>
<feature type="transmembrane region" description="Helical" evidence="5">
    <location>
        <begin position="214"/>
        <end position="234"/>
    </location>
</feature>
<comment type="subcellular location">
    <subcellularLocation>
        <location evidence="5">Cell membrane</location>
        <topology evidence="5">Multi-pass membrane protein</topology>
    </subcellularLocation>
    <subcellularLocation>
        <location evidence="1">Membrane</location>
        <topology evidence="1">Multi-pass membrane protein</topology>
    </subcellularLocation>
</comment>
<dbReference type="Pfam" id="PF00902">
    <property type="entry name" value="TatC"/>
    <property type="match status" value="1"/>
</dbReference>
<keyword evidence="3 5" id="KW-1133">Transmembrane helix</keyword>
<keyword evidence="5" id="KW-0811">Translocation</keyword>
<dbReference type="PRINTS" id="PR01840">
    <property type="entry name" value="TATCFAMILY"/>
</dbReference>
<comment type="function">
    <text evidence="5">Part of the twin-arginine translocation (Tat) system that transports large folded proteins containing a characteristic twin-arginine motif in their signal peptide across membranes.</text>
</comment>
<dbReference type="EMBL" id="CP087714">
    <property type="protein sequence ID" value="XAT64160.1"/>
    <property type="molecule type" value="Genomic_DNA"/>
</dbReference>
<keyword evidence="5" id="KW-0653">Protein transport</keyword>
<keyword evidence="4 5" id="KW-0472">Membrane</keyword>
<comment type="similarity">
    <text evidence="5">Belongs to the TatC family.</text>
</comment>